<sequence>PHQLELITQNQNQNPPCLDDDDLLYTKDTDDEKLSGDSSTVLAARWGAKSVGSFEPSSSVGCPASQVNTVTTALTPTKVPLHGKQSTTSELASESNILRMSNVTLATRYDFGASLSAAIGGGWSGVPVKAQPTTGFSPLSASATRSISQKYMNLGMMEPSAQPEEAKRKEMEAEVPRTKAAVSSLPPRVPASMPEKTMPLPLTHTAGHHHQKEIEEEKGEFGFHDLSSSSDEDPAADSDSDHYSFSGETQGIFFSQRSTTTGALAKLQDGTPSTPPIPIPGSYGGKEGKGGVPPPYRTTSDVLAGSSPRGHSPYYLTQPSFNEGKGTIPRGSASPYYQIPLAYAMDTPTGALLD</sequence>
<dbReference type="EMBL" id="JANBPY010002382">
    <property type="protein sequence ID" value="KAJ1955236.1"/>
    <property type="molecule type" value="Genomic_DNA"/>
</dbReference>
<name>A0A9W8ALZ3_9FUNG</name>
<evidence type="ECO:0000313" key="3">
    <source>
        <dbReference type="Proteomes" id="UP001150925"/>
    </source>
</evidence>
<proteinExistence type="predicted"/>
<reference evidence="2" key="1">
    <citation type="submission" date="2022-07" db="EMBL/GenBank/DDBJ databases">
        <title>Phylogenomic reconstructions and comparative analyses of Kickxellomycotina fungi.</title>
        <authorList>
            <person name="Reynolds N.K."/>
            <person name="Stajich J.E."/>
            <person name="Barry K."/>
            <person name="Grigoriev I.V."/>
            <person name="Crous P."/>
            <person name="Smith M.E."/>
        </authorList>
    </citation>
    <scope>NUCLEOTIDE SEQUENCE</scope>
    <source>
        <strain evidence="2">RSA 1196</strain>
    </source>
</reference>
<organism evidence="2 3">
    <name type="scientific">Dispira parvispora</name>
    <dbReference type="NCBI Taxonomy" id="1520584"/>
    <lineage>
        <taxon>Eukaryota</taxon>
        <taxon>Fungi</taxon>
        <taxon>Fungi incertae sedis</taxon>
        <taxon>Zoopagomycota</taxon>
        <taxon>Kickxellomycotina</taxon>
        <taxon>Dimargaritomycetes</taxon>
        <taxon>Dimargaritales</taxon>
        <taxon>Dimargaritaceae</taxon>
        <taxon>Dispira</taxon>
    </lineage>
</organism>
<evidence type="ECO:0000256" key="1">
    <source>
        <dbReference type="SAM" id="MobiDB-lite"/>
    </source>
</evidence>
<feature type="compositionally biased region" description="Basic and acidic residues" evidence="1">
    <location>
        <begin position="212"/>
        <end position="223"/>
    </location>
</feature>
<protein>
    <submittedName>
        <fullName evidence="2">Uncharacterized protein</fullName>
    </submittedName>
</protein>
<feature type="region of interest" description="Disordered" evidence="1">
    <location>
        <begin position="176"/>
        <end position="246"/>
    </location>
</feature>
<dbReference type="AlphaFoldDB" id="A0A9W8ALZ3"/>
<feature type="region of interest" description="Disordered" evidence="1">
    <location>
        <begin position="265"/>
        <end position="298"/>
    </location>
</feature>
<evidence type="ECO:0000313" key="2">
    <source>
        <dbReference type="EMBL" id="KAJ1955236.1"/>
    </source>
</evidence>
<keyword evidence="3" id="KW-1185">Reference proteome</keyword>
<gene>
    <name evidence="2" type="ORF">IWQ62_005575</name>
</gene>
<feature type="non-terminal residue" evidence="2">
    <location>
        <position position="354"/>
    </location>
</feature>
<dbReference type="Proteomes" id="UP001150925">
    <property type="component" value="Unassembled WGS sequence"/>
</dbReference>
<accession>A0A9W8ALZ3</accession>
<comment type="caution">
    <text evidence="2">The sequence shown here is derived from an EMBL/GenBank/DDBJ whole genome shotgun (WGS) entry which is preliminary data.</text>
</comment>